<keyword evidence="3" id="KW-1003">Cell membrane</keyword>
<evidence type="ECO:0000256" key="7">
    <source>
        <dbReference type="RuleBase" id="RU363032"/>
    </source>
</evidence>
<dbReference type="GO" id="GO:0005886">
    <property type="term" value="C:plasma membrane"/>
    <property type="evidence" value="ECO:0007669"/>
    <property type="project" value="UniProtKB-SubCell"/>
</dbReference>
<gene>
    <name evidence="9" type="ORF">ADN01_05645</name>
</gene>
<evidence type="ECO:0000313" key="10">
    <source>
        <dbReference type="Proteomes" id="UP000050501"/>
    </source>
</evidence>
<feature type="transmembrane region" description="Helical" evidence="7">
    <location>
        <begin position="184"/>
        <end position="209"/>
    </location>
</feature>
<dbReference type="RefSeq" id="WP_062417243.1">
    <property type="nucleotide sequence ID" value="NZ_DF967974.1"/>
</dbReference>
<dbReference type="PROSITE" id="PS50928">
    <property type="entry name" value="ABC_TM1"/>
    <property type="match status" value="1"/>
</dbReference>
<feature type="transmembrane region" description="Helical" evidence="7">
    <location>
        <begin position="247"/>
        <end position="270"/>
    </location>
</feature>
<dbReference type="EMBL" id="LGCM01000023">
    <property type="protein sequence ID" value="KPL85800.1"/>
    <property type="molecule type" value="Genomic_DNA"/>
</dbReference>
<dbReference type="AlphaFoldDB" id="A0A0P6Y077"/>
<feature type="transmembrane region" description="Helical" evidence="7">
    <location>
        <begin position="12"/>
        <end position="32"/>
    </location>
</feature>
<keyword evidence="10" id="KW-1185">Reference proteome</keyword>
<evidence type="ECO:0000256" key="6">
    <source>
        <dbReference type="ARBA" id="ARBA00023136"/>
    </source>
</evidence>
<dbReference type="PANTHER" id="PTHR43744:SF6">
    <property type="entry name" value="ABC TRANSPORTER PERMEASE PROTEIN YESQ-RELATED"/>
    <property type="match status" value="1"/>
</dbReference>
<evidence type="ECO:0000256" key="5">
    <source>
        <dbReference type="ARBA" id="ARBA00022989"/>
    </source>
</evidence>
<dbReference type="GO" id="GO:0055085">
    <property type="term" value="P:transmembrane transport"/>
    <property type="evidence" value="ECO:0007669"/>
    <property type="project" value="InterPro"/>
</dbReference>
<dbReference type="Gene3D" id="1.10.3720.10">
    <property type="entry name" value="MetI-like"/>
    <property type="match status" value="1"/>
</dbReference>
<dbReference type="Pfam" id="PF00528">
    <property type="entry name" value="BPD_transp_1"/>
    <property type="match status" value="1"/>
</dbReference>
<evidence type="ECO:0000256" key="2">
    <source>
        <dbReference type="ARBA" id="ARBA00022448"/>
    </source>
</evidence>
<accession>A0A0P6Y077</accession>
<reference evidence="9 10" key="1">
    <citation type="submission" date="2015-07" db="EMBL/GenBank/DDBJ databases">
        <title>Genome sequence of Levilinea saccharolytica DSM 16555.</title>
        <authorList>
            <person name="Hemp J."/>
            <person name="Ward L.M."/>
            <person name="Pace L.A."/>
            <person name="Fischer W.W."/>
        </authorList>
    </citation>
    <scope>NUCLEOTIDE SEQUENCE [LARGE SCALE GENOMIC DNA]</scope>
    <source>
        <strain evidence="9 10">KIBI-1</strain>
    </source>
</reference>
<dbReference type="InterPro" id="IPR000515">
    <property type="entry name" value="MetI-like"/>
</dbReference>
<proteinExistence type="inferred from homology"/>
<evidence type="ECO:0000313" key="9">
    <source>
        <dbReference type="EMBL" id="KPL85800.1"/>
    </source>
</evidence>
<keyword evidence="6 7" id="KW-0472">Membrane</keyword>
<dbReference type="InterPro" id="IPR035906">
    <property type="entry name" value="MetI-like_sf"/>
</dbReference>
<evidence type="ECO:0000256" key="4">
    <source>
        <dbReference type="ARBA" id="ARBA00022692"/>
    </source>
</evidence>
<feature type="transmembrane region" description="Helical" evidence="7">
    <location>
        <begin position="76"/>
        <end position="97"/>
    </location>
</feature>
<dbReference type="STRING" id="229921.ADN01_05645"/>
<keyword evidence="5 7" id="KW-1133">Transmembrane helix</keyword>
<keyword evidence="4 7" id="KW-0812">Transmembrane</keyword>
<evidence type="ECO:0000256" key="1">
    <source>
        <dbReference type="ARBA" id="ARBA00004651"/>
    </source>
</evidence>
<dbReference type="SUPFAM" id="SSF161098">
    <property type="entry name" value="MetI-like"/>
    <property type="match status" value="1"/>
</dbReference>
<feature type="transmembrane region" description="Helical" evidence="7">
    <location>
        <begin position="109"/>
        <end position="131"/>
    </location>
</feature>
<comment type="subcellular location">
    <subcellularLocation>
        <location evidence="1 7">Cell membrane</location>
        <topology evidence="1 7">Multi-pass membrane protein</topology>
    </subcellularLocation>
</comment>
<organism evidence="9 10">
    <name type="scientific">Levilinea saccharolytica</name>
    <dbReference type="NCBI Taxonomy" id="229921"/>
    <lineage>
        <taxon>Bacteria</taxon>
        <taxon>Bacillati</taxon>
        <taxon>Chloroflexota</taxon>
        <taxon>Anaerolineae</taxon>
        <taxon>Anaerolineales</taxon>
        <taxon>Anaerolineaceae</taxon>
        <taxon>Levilinea</taxon>
    </lineage>
</organism>
<evidence type="ECO:0000259" key="8">
    <source>
        <dbReference type="PROSITE" id="PS50928"/>
    </source>
</evidence>
<feature type="transmembrane region" description="Helical" evidence="7">
    <location>
        <begin position="143"/>
        <end position="163"/>
    </location>
</feature>
<name>A0A0P6Y077_9CHLR</name>
<feature type="transmembrane region" description="Helical" evidence="7">
    <location>
        <begin position="215"/>
        <end position="235"/>
    </location>
</feature>
<dbReference type="OrthoDB" id="9794684at2"/>
<evidence type="ECO:0000256" key="3">
    <source>
        <dbReference type="ARBA" id="ARBA00022475"/>
    </source>
</evidence>
<feature type="domain" description="ABC transmembrane type-1" evidence="8">
    <location>
        <begin position="72"/>
        <end position="265"/>
    </location>
</feature>
<protein>
    <recommendedName>
        <fullName evidence="8">ABC transmembrane type-1 domain-containing protein</fullName>
    </recommendedName>
</protein>
<dbReference type="Proteomes" id="UP000050501">
    <property type="component" value="Unassembled WGS sequence"/>
</dbReference>
<dbReference type="CDD" id="cd06261">
    <property type="entry name" value="TM_PBP2"/>
    <property type="match status" value="1"/>
</dbReference>
<comment type="similarity">
    <text evidence="7">Belongs to the binding-protein-dependent transport system permease family.</text>
</comment>
<comment type="caution">
    <text evidence="9">The sequence shown here is derived from an EMBL/GenBank/DDBJ whole genome shotgun (WGS) entry which is preliminary data.</text>
</comment>
<keyword evidence="2 7" id="KW-0813">Transport</keyword>
<dbReference type="PANTHER" id="PTHR43744">
    <property type="entry name" value="ABC TRANSPORTER PERMEASE PROTEIN MG189-RELATED-RELATED"/>
    <property type="match status" value="1"/>
</dbReference>
<sequence length="280" mass="31449">MRTIWPILKRLGLYFLLTGATVVMSFPLFWMISSSLKTLEETNSAGIIWLPKVPTLAAYISILQNPDFLRSYFNSVFYTTLALMGTLFSIAVVAYAFSRIQWPGRNFVFFLMLATMMIPPQALIVPQYVFFNKLKWIGTFNPIILPGFFAGGAAMVFLLRQAMAQIPKELDESAFVDGANHIQIFWEVVLPLVKAPLATVATFLFVGLWNSLLAPLMYLQTVKLYTLPVYVATLYNINLTVQQWPTIMAAAVLTTVPLMVVFFFAQRFILDGVVVSGLKG</sequence>